<dbReference type="Proteomes" id="UP000244855">
    <property type="component" value="Unassembled WGS sequence"/>
</dbReference>
<dbReference type="STRING" id="97972.A0A2V1DTC9"/>
<dbReference type="Gene3D" id="3.40.50.1460">
    <property type="match status" value="1"/>
</dbReference>
<evidence type="ECO:0000256" key="1">
    <source>
        <dbReference type="SAM" id="MobiDB-lite"/>
    </source>
</evidence>
<name>A0A2V1DTC9_9PLEO</name>
<organism evidence="2 3">
    <name type="scientific">Periconia macrospinosa</name>
    <dbReference type="NCBI Taxonomy" id="97972"/>
    <lineage>
        <taxon>Eukaryota</taxon>
        <taxon>Fungi</taxon>
        <taxon>Dikarya</taxon>
        <taxon>Ascomycota</taxon>
        <taxon>Pezizomycotina</taxon>
        <taxon>Dothideomycetes</taxon>
        <taxon>Pleosporomycetidae</taxon>
        <taxon>Pleosporales</taxon>
        <taxon>Massarineae</taxon>
        <taxon>Periconiaceae</taxon>
        <taxon>Periconia</taxon>
    </lineage>
</organism>
<proteinExistence type="predicted"/>
<dbReference type="OrthoDB" id="4760831at2759"/>
<evidence type="ECO:0000313" key="2">
    <source>
        <dbReference type="EMBL" id="PVI01371.1"/>
    </source>
</evidence>
<gene>
    <name evidence="2" type="ORF">DM02DRAFT_727909</name>
</gene>
<accession>A0A2V1DTC9</accession>
<dbReference type="AlphaFoldDB" id="A0A2V1DTC9"/>
<reference evidence="2 3" key="1">
    <citation type="journal article" date="2018" name="Sci. Rep.">
        <title>Comparative genomics provides insights into the lifestyle and reveals functional heterogeneity of dark septate endophytic fungi.</title>
        <authorList>
            <person name="Knapp D.G."/>
            <person name="Nemeth J.B."/>
            <person name="Barry K."/>
            <person name="Hainaut M."/>
            <person name="Henrissat B."/>
            <person name="Johnson J."/>
            <person name="Kuo A."/>
            <person name="Lim J.H.P."/>
            <person name="Lipzen A."/>
            <person name="Nolan M."/>
            <person name="Ohm R.A."/>
            <person name="Tamas L."/>
            <person name="Grigoriev I.V."/>
            <person name="Spatafora J.W."/>
            <person name="Nagy L.G."/>
            <person name="Kovacs G.M."/>
        </authorList>
    </citation>
    <scope>NUCLEOTIDE SEQUENCE [LARGE SCALE GENOMIC DNA]</scope>
    <source>
        <strain evidence="2 3">DSE2036</strain>
    </source>
</reference>
<keyword evidence="3" id="KW-1185">Reference proteome</keyword>
<feature type="compositionally biased region" description="Polar residues" evidence="1">
    <location>
        <begin position="20"/>
        <end position="29"/>
    </location>
</feature>
<evidence type="ECO:0000313" key="3">
    <source>
        <dbReference type="Proteomes" id="UP000244855"/>
    </source>
</evidence>
<sequence length="433" mass="48705">MSSPNLNQGDFALEKDGRSESSNPFFQNGTEILAPSETDANFTPKDLALYKQHFNDNMQNKPVKHDKAYALLVSWHTDIDDLNVKSEFDILETFLNRVYGFKVRREQLGREKPNHQLNQILSSFMYECDEKDSLLIIYYGGHARNENEIHLAGSASQNNPHNLVWSKAEQNISGAQGDILVVFDCCYAGSFGGTKVRASRPNFEFLAACGEQEVAAVPGKTSFTTAFMWAMKDFKEREEYPFTSRQLVDRIKTRFMDENTQTPELQVRDPQACGSIWITPQNLSTPIQERVASQGEHRRAHHEYIDLRLNFYRKLEPVDAANVAKHLTRLVRDEDDFAKEITLINVSNPTADIVSHWRKQARRGLKRKSGSSEFSLSSNSVLEGTTCTGTPTICVSPGTDDIGKYKNSVPKLGAPTLGVLYGGRSARERPQGS</sequence>
<feature type="region of interest" description="Disordered" evidence="1">
    <location>
        <begin position="1"/>
        <end position="29"/>
    </location>
</feature>
<evidence type="ECO:0008006" key="4">
    <source>
        <dbReference type="Google" id="ProtNLM"/>
    </source>
</evidence>
<protein>
    <recommendedName>
        <fullName evidence="4">Peptidase C14</fullName>
    </recommendedName>
</protein>
<dbReference type="EMBL" id="KZ805358">
    <property type="protein sequence ID" value="PVI01371.1"/>
    <property type="molecule type" value="Genomic_DNA"/>
</dbReference>